<dbReference type="Proteomes" id="UP001499854">
    <property type="component" value="Unassembled WGS sequence"/>
</dbReference>
<dbReference type="EMBL" id="BAAAQM010000010">
    <property type="protein sequence ID" value="GAA1965134.1"/>
    <property type="molecule type" value="Genomic_DNA"/>
</dbReference>
<evidence type="ECO:0000313" key="1">
    <source>
        <dbReference type="EMBL" id="GAA1965134.1"/>
    </source>
</evidence>
<keyword evidence="2" id="KW-1185">Reference proteome</keyword>
<reference evidence="1 2" key="1">
    <citation type="journal article" date="2019" name="Int. J. Syst. Evol. Microbiol.">
        <title>The Global Catalogue of Microorganisms (GCM) 10K type strain sequencing project: providing services to taxonomists for standard genome sequencing and annotation.</title>
        <authorList>
            <consortium name="The Broad Institute Genomics Platform"/>
            <consortium name="The Broad Institute Genome Sequencing Center for Infectious Disease"/>
            <person name="Wu L."/>
            <person name="Ma J."/>
        </authorList>
    </citation>
    <scope>NUCLEOTIDE SEQUENCE [LARGE SCALE GENOMIC DNA]</scope>
    <source>
        <strain evidence="1 2">JCM 16013</strain>
    </source>
</reference>
<comment type="caution">
    <text evidence="1">The sequence shown here is derived from an EMBL/GenBank/DDBJ whole genome shotgun (WGS) entry which is preliminary data.</text>
</comment>
<accession>A0ABN2R850</accession>
<sequence length="154" mass="16069">MAVAGATVAHADTRTDAPGCASVSQDGPTVKLEVSGYTAATVRKYVGCGQKYVFTYLEPTFVSRNGTYSVRNYFYATNTWTAGDTTGTTGQKFYTAPVVNGTDPSGFSYPFGIGQVAFGGCTMWAQIVWDEDGAANSATGAASGSCAGFEYHLA</sequence>
<protein>
    <recommendedName>
        <fullName evidence="3">Secreted protein</fullName>
    </recommendedName>
</protein>
<name>A0ABN2R850_9ACTN</name>
<gene>
    <name evidence="1" type="ORF">GCM10009838_23250</name>
</gene>
<proteinExistence type="predicted"/>
<evidence type="ECO:0000313" key="2">
    <source>
        <dbReference type="Proteomes" id="UP001499854"/>
    </source>
</evidence>
<organism evidence="1 2">
    <name type="scientific">Catenulispora subtropica</name>
    <dbReference type="NCBI Taxonomy" id="450798"/>
    <lineage>
        <taxon>Bacteria</taxon>
        <taxon>Bacillati</taxon>
        <taxon>Actinomycetota</taxon>
        <taxon>Actinomycetes</taxon>
        <taxon>Catenulisporales</taxon>
        <taxon>Catenulisporaceae</taxon>
        <taxon>Catenulispora</taxon>
    </lineage>
</organism>
<evidence type="ECO:0008006" key="3">
    <source>
        <dbReference type="Google" id="ProtNLM"/>
    </source>
</evidence>